<reference evidence="5 6" key="1">
    <citation type="submission" date="2014-08" db="EMBL/GenBank/DDBJ databases">
        <authorList>
            <person name="Hassan Y.I."/>
            <person name="Lepp D."/>
            <person name="Zhou T."/>
        </authorList>
    </citation>
    <scope>NUCLEOTIDE SEQUENCE [LARGE SCALE GENOMIC DNA]</scope>
    <source>
        <strain evidence="5 6">IFO13584</strain>
    </source>
</reference>
<evidence type="ECO:0000259" key="3">
    <source>
        <dbReference type="Pfam" id="PF25917"/>
    </source>
</evidence>
<dbReference type="OrthoDB" id="9811754at2"/>
<dbReference type="InterPro" id="IPR058625">
    <property type="entry name" value="MdtA-like_BSH"/>
</dbReference>
<dbReference type="PANTHER" id="PTHR30367">
    <property type="entry name" value="P-HYDROXYBENZOIC ACID EFFLUX PUMP SUBUNIT AAEA-RELATED"/>
    <property type="match status" value="1"/>
</dbReference>
<evidence type="ECO:0000313" key="6">
    <source>
        <dbReference type="Proteomes" id="UP000028981"/>
    </source>
</evidence>
<dbReference type="Pfam" id="PF25963">
    <property type="entry name" value="Beta-barrel_AAEA"/>
    <property type="match status" value="1"/>
</dbReference>
<organism evidence="5 6">
    <name type="scientific">Devosia riboflavina</name>
    <dbReference type="NCBI Taxonomy" id="46914"/>
    <lineage>
        <taxon>Bacteria</taxon>
        <taxon>Pseudomonadati</taxon>
        <taxon>Pseudomonadota</taxon>
        <taxon>Alphaproteobacteria</taxon>
        <taxon>Hyphomicrobiales</taxon>
        <taxon>Devosiaceae</taxon>
        <taxon>Devosia</taxon>
    </lineage>
</organism>
<dbReference type="SUPFAM" id="SSF111369">
    <property type="entry name" value="HlyD-like secretion proteins"/>
    <property type="match status" value="2"/>
</dbReference>
<protein>
    <submittedName>
        <fullName evidence="5">Uncharacterized protein</fullName>
    </submittedName>
</protein>
<feature type="transmembrane region" description="Helical" evidence="2">
    <location>
        <begin position="14"/>
        <end position="31"/>
    </location>
</feature>
<feature type="domain" description="Multidrug resistance protein MdtA-like barrel-sandwich hybrid" evidence="3">
    <location>
        <begin position="50"/>
        <end position="242"/>
    </location>
</feature>
<keyword evidence="6" id="KW-1185">Reference proteome</keyword>
<dbReference type="Gene3D" id="1.10.287.470">
    <property type="entry name" value="Helix hairpin bin"/>
    <property type="match status" value="2"/>
</dbReference>
<dbReference type="Proteomes" id="UP000028981">
    <property type="component" value="Unassembled WGS sequence"/>
</dbReference>
<dbReference type="InterPro" id="IPR050393">
    <property type="entry name" value="MFP_Efflux_Pump"/>
</dbReference>
<dbReference type="PANTHER" id="PTHR30367:SF1">
    <property type="entry name" value="MULTIDRUG RESISTANCE PROTEIN MDTN"/>
    <property type="match status" value="1"/>
</dbReference>
<keyword evidence="2" id="KW-1133">Transmembrane helix</keyword>
<gene>
    <name evidence="5" type="ORF">JP75_18060</name>
</gene>
<name>A0A087LZE7_9HYPH</name>
<keyword evidence="1" id="KW-0175">Coiled coil</keyword>
<evidence type="ECO:0000313" key="5">
    <source>
        <dbReference type="EMBL" id="KFL30000.1"/>
    </source>
</evidence>
<dbReference type="Gene3D" id="2.40.30.170">
    <property type="match status" value="1"/>
</dbReference>
<dbReference type="Gene3D" id="2.40.50.100">
    <property type="match status" value="1"/>
</dbReference>
<dbReference type="NCBIfam" id="NF007785">
    <property type="entry name" value="PRK10476.1"/>
    <property type="match status" value="1"/>
</dbReference>
<proteinExistence type="predicted"/>
<keyword evidence="2" id="KW-0812">Transmembrane</keyword>
<evidence type="ECO:0000259" key="4">
    <source>
        <dbReference type="Pfam" id="PF25963"/>
    </source>
</evidence>
<evidence type="ECO:0000256" key="2">
    <source>
        <dbReference type="SAM" id="Phobius"/>
    </source>
</evidence>
<dbReference type="Pfam" id="PF25917">
    <property type="entry name" value="BSH_RND"/>
    <property type="match status" value="1"/>
</dbReference>
<comment type="caution">
    <text evidence="5">The sequence shown here is derived from an EMBL/GenBank/DDBJ whole genome shotgun (WGS) entry which is preliminary data.</text>
</comment>
<dbReference type="AlphaFoldDB" id="A0A087LZE7"/>
<feature type="domain" description="p-hydroxybenzoic acid efflux pump subunit AaeA-like beta-barrel" evidence="4">
    <location>
        <begin position="249"/>
        <end position="340"/>
    </location>
</feature>
<keyword evidence="2" id="KW-0472">Membrane</keyword>
<dbReference type="STRING" id="46914.JP75_18060"/>
<accession>A0A087LZE7</accession>
<dbReference type="EMBL" id="JQGC01000017">
    <property type="protein sequence ID" value="KFL30000.1"/>
    <property type="molecule type" value="Genomic_DNA"/>
</dbReference>
<evidence type="ECO:0000256" key="1">
    <source>
        <dbReference type="SAM" id="Coils"/>
    </source>
</evidence>
<dbReference type="InterPro" id="IPR058634">
    <property type="entry name" value="AaeA-lik-b-barrel"/>
</dbReference>
<feature type="coiled-coil region" evidence="1">
    <location>
        <begin position="89"/>
        <end position="123"/>
    </location>
</feature>
<sequence>MVGSGVMRAVLGKIIGYGVFIGTAVLIYLAWSAGQASPRSDVAEIEAPVIQISSNVPGRIISIAVSNNQAVKKGDMLFQIDPEPYRLRLEQAQAELAAAQSELAQGERNIATEQSNADVAQKQIERAQFNADLARQTLERLEPLLGRGFVTAQQVDQARTAYNDALVSLDQALQQSQGASQVIGTLDTRSAQVDVATATVALAQRDLDNTTIRAPFDGIISGLTMPAGEYVITGQSVFAMIDTSHWEAVAFFRETELPNLAVGDSVDVFVMANSRVAVPGTISAIGWGVRSTDGATILGLPIIANSLNWVKVAKRFPVYVELHEPPVDLMRVGASAVVVVRGETEAGNGGDQH</sequence>